<name>A0A9D2SA57_9FIRM</name>
<evidence type="ECO:0000313" key="2">
    <source>
        <dbReference type="EMBL" id="HJB79952.1"/>
    </source>
</evidence>
<comment type="caution">
    <text evidence="2">The sequence shown here is derived from an EMBL/GenBank/DDBJ whole genome shotgun (WGS) entry which is preliminary data.</text>
</comment>
<feature type="transmembrane region" description="Helical" evidence="1">
    <location>
        <begin position="161"/>
        <end position="181"/>
    </location>
</feature>
<dbReference type="AlphaFoldDB" id="A0A9D2SA57"/>
<keyword evidence="1" id="KW-0812">Transmembrane</keyword>
<feature type="transmembrane region" description="Helical" evidence="1">
    <location>
        <begin position="58"/>
        <end position="78"/>
    </location>
</feature>
<keyword evidence="1" id="KW-0472">Membrane</keyword>
<dbReference type="Proteomes" id="UP000823921">
    <property type="component" value="Unassembled WGS sequence"/>
</dbReference>
<evidence type="ECO:0000256" key="1">
    <source>
        <dbReference type="SAM" id="Phobius"/>
    </source>
</evidence>
<accession>A0A9D2SA57</accession>
<feature type="transmembrane region" description="Helical" evidence="1">
    <location>
        <begin position="214"/>
        <end position="230"/>
    </location>
</feature>
<feature type="transmembrane region" description="Helical" evidence="1">
    <location>
        <begin position="193"/>
        <end position="208"/>
    </location>
</feature>
<feature type="transmembrane region" description="Helical" evidence="1">
    <location>
        <begin position="99"/>
        <end position="129"/>
    </location>
</feature>
<organism evidence="2 3">
    <name type="scientific">Candidatus Flavonifractor intestinigallinarum</name>
    <dbReference type="NCBI Taxonomy" id="2838586"/>
    <lineage>
        <taxon>Bacteria</taxon>
        <taxon>Bacillati</taxon>
        <taxon>Bacillota</taxon>
        <taxon>Clostridia</taxon>
        <taxon>Eubacteriales</taxon>
        <taxon>Oscillospiraceae</taxon>
        <taxon>Flavonifractor</taxon>
    </lineage>
</organism>
<gene>
    <name evidence="2" type="ORF">H9712_03105</name>
</gene>
<keyword evidence="1" id="KW-1133">Transmembrane helix</keyword>
<protein>
    <submittedName>
        <fullName evidence="2">Uncharacterized protein</fullName>
    </submittedName>
</protein>
<feature type="transmembrane region" description="Helical" evidence="1">
    <location>
        <begin position="20"/>
        <end position="38"/>
    </location>
</feature>
<evidence type="ECO:0000313" key="3">
    <source>
        <dbReference type="Proteomes" id="UP000823921"/>
    </source>
</evidence>
<reference evidence="2" key="1">
    <citation type="journal article" date="2021" name="PeerJ">
        <title>Extensive microbial diversity within the chicken gut microbiome revealed by metagenomics and culture.</title>
        <authorList>
            <person name="Gilroy R."/>
            <person name="Ravi A."/>
            <person name="Getino M."/>
            <person name="Pursley I."/>
            <person name="Horton D.L."/>
            <person name="Alikhan N.F."/>
            <person name="Baker D."/>
            <person name="Gharbi K."/>
            <person name="Hall N."/>
            <person name="Watson M."/>
            <person name="Adriaenssens E.M."/>
            <person name="Foster-Nyarko E."/>
            <person name="Jarju S."/>
            <person name="Secka A."/>
            <person name="Antonio M."/>
            <person name="Oren A."/>
            <person name="Chaudhuri R.R."/>
            <person name="La Ragione R."/>
            <person name="Hildebrand F."/>
            <person name="Pallen M.J."/>
        </authorList>
    </citation>
    <scope>NUCLEOTIDE SEQUENCE</scope>
    <source>
        <strain evidence="2">CHK192-8294</strain>
    </source>
</reference>
<reference evidence="2" key="2">
    <citation type="submission" date="2021-04" db="EMBL/GenBank/DDBJ databases">
        <authorList>
            <person name="Gilroy R."/>
        </authorList>
    </citation>
    <scope>NUCLEOTIDE SEQUENCE</scope>
    <source>
        <strain evidence="2">CHK192-8294</strain>
    </source>
</reference>
<sequence>MKAYLSALAPAARLTVWKTLLIALGAAAVQAVLFFLTLSRWGGETPLILESLIQEGRLSLVFAAGLLLVCGALVLPGWDRGAKTGYTIRRLAVNEGKLSLLWGVQNALLLFFYWVCQMAAVLVLGVYFLSCADPATVSHQSLLLACYRSPYLHSLLPLADWLVLLRNLSGCLVLGLAAAAFCHHRRHGRTSPLILPLAVVAAVGFPVYAGNPVLSISVTVIFLLLCLYFWKSVTGVSEDEE</sequence>
<proteinExistence type="predicted"/>
<dbReference type="EMBL" id="DWXO01000030">
    <property type="protein sequence ID" value="HJB79952.1"/>
    <property type="molecule type" value="Genomic_DNA"/>
</dbReference>